<feature type="binding site" evidence="6">
    <location>
        <begin position="150"/>
        <end position="151"/>
    </location>
    <ligand>
        <name>GTP</name>
        <dbReference type="ChEBI" id="CHEBI:37565"/>
    </ligand>
</feature>
<dbReference type="PRINTS" id="PR00318">
    <property type="entry name" value="GPROTEINA"/>
</dbReference>
<dbReference type="Proteomes" id="UP000239156">
    <property type="component" value="Unassembled WGS sequence"/>
</dbReference>
<feature type="binding site" evidence="6">
    <location>
        <begin position="295"/>
        <end position="298"/>
    </location>
    <ligand>
        <name>GTP</name>
        <dbReference type="ChEBI" id="CHEBI:37565"/>
    </ligand>
</feature>
<dbReference type="GO" id="GO:0005737">
    <property type="term" value="C:cytoplasm"/>
    <property type="evidence" value="ECO:0007669"/>
    <property type="project" value="TreeGrafter"/>
</dbReference>
<name>A0A2S4USH3_9BASI</name>
<dbReference type="CDD" id="cd00066">
    <property type="entry name" value="G-alpha"/>
    <property type="match status" value="1"/>
</dbReference>
<dbReference type="GO" id="GO:0000750">
    <property type="term" value="P:pheromone-dependent signal transduction involved in conjugation with cellular fusion"/>
    <property type="evidence" value="ECO:0007669"/>
    <property type="project" value="TreeGrafter"/>
</dbReference>
<feature type="binding site" evidence="7">
    <location>
        <position position="181"/>
    </location>
    <ligand>
        <name>Mg(2+)</name>
        <dbReference type="ChEBI" id="CHEBI:18420"/>
    </ligand>
</feature>
<feature type="binding site" evidence="6">
    <location>
        <position position="356"/>
    </location>
    <ligand>
        <name>GTP</name>
        <dbReference type="ChEBI" id="CHEBI:37565"/>
    </ligand>
</feature>
<evidence type="ECO:0000313" key="9">
    <source>
        <dbReference type="Proteomes" id="UP000239156"/>
    </source>
</evidence>
<dbReference type="FunFam" id="3.40.50.300:FF:000692">
    <property type="entry name" value="Guanine nucleotide-binding protein subunit alpha"/>
    <property type="match status" value="1"/>
</dbReference>
<dbReference type="Gene3D" id="3.40.50.300">
    <property type="entry name" value="P-loop containing nucleotide triphosphate hydrolases"/>
    <property type="match status" value="1"/>
</dbReference>
<dbReference type="InterPro" id="IPR027417">
    <property type="entry name" value="P-loop_NTPase"/>
</dbReference>
<dbReference type="VEuPathDB" id="FungiDB:PSTT_13252"/>
<dbReference type="GO" id="GO:0046872">
    <property type="term" value="F:metal ion binding"/>
    <property type="evidence" value="ECO:0007669"/>
    <property type="project" value="UniProtKB-KW"/>
</dbReference>
<organism evidence="8 9">
    <name type="scientific">Puccinia striiformis</name>
    <dbReference type="NCBI Taxonomy" id="27350"/>
    <lineage>
        <taxon>Eukaryota</taxon>
        <taxon>Fungi</taxon>
        <taxon>Dikarya</taxon>
        <taxon>Basidiomycota</taxon>
        <taxon>Pucciniomycotina</taxon>
        <taxon>Pucciniomycetes</taxon>
        <taxon>Pucciniales</taxon>
        <taxon>Pucciniaceae</taxon>
        <taxon>Puccinia</taxon>
    </lineage>
</organism>
<feature type="binding site" evidence="6">
    <location>
        <begin position="200"/>
        <end position="204"/>
    </location>
    <ligand>
        <name>GTP</name>
        <dbReference type="ChEBI" id="CHEBI:37565"/>
    </ligand>
</feature>
<dbReference type="Pfam" id="PF00503">
    <property type="entry name" value="G-alpha"/>
    <property type="match status" value="1"/>
</dbReference>
<keyword evidence="1 7" id="KW-0479">Metal-binding</keyword>
<dbReference type="SMART" id="SM00275">
    <property type="entry name" value="G_alpha"/>
    <property type="match status" value="1"/>
</dbReference>
<dbReference type="SUPFAM" id="SSF52540">
    <property type="entry name" value="P-loop containing nucleoside triphosphate hydrolases"/>
    <property type="match status" value="1"/>
</dbReference>
<evidence type="ECO:0000256" key="7">
    <source>
        <dbReference type="PIRSR" id="PIRSR601019-2"/>
    </source>
</evidence>
<dbReference type="SUPFAM" id="SSF47895">
    <property type="entry name" value="Transducin (alpha subunit), insertion domain"/>
    <property type="match status" value="1"/>
</dbReference>
<dbReference type="PRINTS" id="PR01241">
    <property type="entry name" value="GPROTEINAFNG"/>
</dbReference>
<dbReference type="GO" id="GO:0031683">
    <property type="term" value="F:G-protein beta/gamma-subunit complex binding"/>
    <property type="evidence" value="ECO:0007669"/>
    <property type="project" value="InterPro"/>
</dbReference>
<keyword evidence="3 7" id="KW-0460">Magnesium</keyword>
<keyword evidence="4 6" id="KW-0342">GTP-binding</keyword>
<evidence type="ECO:0000256" key="2">
    <source>
        <dbReference type="ARBA" id="ARBA00022741"/>
    </source>
</evidence>
<dbReference type="FunFam" id="3.40.50.300:FF:000720">
    <property type="entry name" value="Guanine nucleotide-binding protein G(k) subunit alpha"/>
    <property type="match status" value="1"/>
</dbReference>
<feature type="binding site" evidence="7">
    <location>
        <position position="47"/>
    </location>
    <ligand>
        <name>Mg(2+)</name>
        <dbReference type="ChEBI" id="CHEBI:18420"/>
    </ligand>
</feature>
<comment type="caution">
    <text evidence="8">The sequence shown here is derived from an EMBL/GenBank/DDBJ whole genome shotgun (WGS) entry which is preliminary data.</text>
</comment>
<keyword evidence="5" id="KW-0807">Transducer</keyword>
<reference evidence="8" key="1">
    <citation type="submission" date="2017-12" db="EMBL/GenBank/DDBJ databases">
        <title>Gene loss provides genomic basis for host adaptation in cereal stripe rust fungi.</title>
        <authorList>
            <person name="Xia C."/>
        </authorList>
    </citation>
    <scope>NUCLEOTIDE SEQUENCE [LARGE SCALE GENOMIC DNA]</scope>
    <source>
        <strain evidence="8">93-210</strain>
    </source>
</reference>
<dbReference type="GO" id="GO:0003924">
    <property type="term" value="F:GTPase activity"/>
    <property type="evidence" value="ECO:0007669"/>
    <property type="project" value="InterPro"/>
</dbReference>
<evidence type="ECO:0000313" key="8">
    <source>
        <dbReference type="EMBL" id="POW00266.1"/>
    </source>
</evidence>
<dbReference type="Gene3D" id="1.10.400.10">
    <property type="entry name" value="GI Alpha 1, domain 2-like"/>
    <property type="match status" value="1"/>
</dbReference>
<dbReference type="GO" id="GO:0007186">
    <property type="term" value="P:G protein-coupled receptor signaling pathway"/>
    <property type="evidence" value="ECO:0007669"/>
    <property type="project" value="InterPro"/>
</dbReference>
<dbReference type="PROSITE" id="PS51882">
    <property type="entry name" value="G_ALPHA"/>
    <property type="match status" value="1"/>
</dbReference>
<dbReference type="FunFam" id="1.10.400.10:FF:000002">
    <property type="entry name" value="guanine nucleotide-binding protein G(Q) subunit alpha"/>
    <property type="match status" value="1"/>
</dbReference>
<dbReference type="PANTHER" id="PTHR10218">
    <property type="entry name" value="GTP-BINDING PROTEIN ALPHA SUBUNIT"/>
    <property type="match status" value="1"/>
</dbReference>
<dbReference type="GO" id="GO:0005834">
    <property type="term" value="C:heterotrimeric G-protein complex"/>
    <property type="evidence" value="ECO:0007669"/>
    <property type="project" value="InterPro"/>
</dbReference>
<evidence type="ECO:0000256" key="6">
    <source>
        <dbReference type="PIRSR" id="PIRSR601019-1"/>
    </source>
</evidence>
<dbReference type="InterPro" id="IPR001019">
    <property type="entry name" value="Gprotein_alpha_su"/>
</dbReference>
<gene>
    <name evidence="8" type="ORF">PSTT_13252</name>
</gene>
<keyword evidence="9" id="KW-1185">Reference proteome</keyword>
<protein>
    <submittedName>
        <fullName evidence="8">Uncharacterized protein</fullName>
    </submittedName>
</protein>
<evidence type="ECO:0000256" key="4">
    <source>
        <dbReference type="ARBA" id="ARBA00023134"/>
    </source>
</evidence>
<evidence type="ECO:0000256" key="5">
    <source>
        <dbReference type="ARBA" id="ARBA00023224"/>
    </source>
</evidence>
<feature type="binding site" evidence="6">
    <location>
        <begin position="175"/>
        <end position="181"/>
    </location>
    <ligand>
        <name>GTP</name>
        <dbReference type="ChEBI" id="CHEBI:37565"/>
    </ligand>
</feature>
<accession>A0A2S4USH3</accession>
<feature type="binding site" evidence="6">
    <location>
        <begin position="43"/>
        <end position="48"/>
    </location>
    <ligand>
        <name>GTP</name>
        <dbReference type="ChEBI" id="CHEBI:37565"/>
    </ligand>
</feature>
<dbReference type="GO" id="GO:0001664">
    <property type="term" value="F:G protein-coupled receptor binding"/>
    <property type="evidence" value="ECO:0007669"/>
    <property type="project" value="InterPro"/>
</dbReference>
<dbReference type="GO" id="GO:0005525">
    <property type="term" value="F:GTP binding"/>
    <property type="evidence" value="ECO:0007669"/>
    <property type="project" value="UniProtKB-KW"/>
</dbReference>
<keyword evidence="2 6" id="KW-0547">Nucleotide-binding</keyword>
<dbReference type="AlphaFoldDB" id="A0A2S4USH3"/>
<dbReference type="EMBL" id="PKSL01000182">
    <property type="protein sequence ID" value="POW00266.1"/>
    <property type="molecule type" value="Genomic_DNA"/>
</dbReference>
<proteinExistence type="predicted"/>
<dbReference type="PANTHER" id="PTHR10218:SF302">
    <property type="entry name" value="GUANINE NUCLEOTIDE-BINDING PROTEIN ALPHA-5 SUBUNIT"/>
    <property type="match status" value="1"/>
</dbReference>
<sequence>MGCVGSKEIPEAQLVSLEIDKQIYKDKAFLRNEIKMLLLGAGEAGKSTILKQMRLIHAGSFTTVERDHHRELIFSNIIDSIQAILRAMRTIQIEFQDKSLEAAASMIESLSTSMTDHDMNTDVFTAIRCLWNDGGVQACYKRSTEYQLCDSAAYYFDSIDRISQRNYIPDDQDILRSRLKTKGISETMFVIGDLNYRMLDVGGQRSERQKWIHCFENVTLIVFLAAISEYDQFLREENSVVRSSLTSSFLGLMRFQKFQKWMVFFQNRMDEALTLFGSISNSRWFNKTSIILFLNKIDIFKEKVTHSPIQNFYSDFQPPLNCQQEVWQAGADFFKNKFLSFNRSSSKQIYVHLTCATDTSQIRHVIGHVNDTIIQLNLSEYGMM</sequence>
<dbReference type="VEuPathDB" id="FungiDB:PSHT_03965"/>
<evidence type="ECO:0000256" key="3">
    <source>
        <dbReference type="ARBA" id="ARBA00022842"/>
    </source>
</evidence>
<dbReference type="InterPro" id="IPR002975">
    <property type="entry name" value="Fungi_Gprotein_alpha"/>
</dbReference>
<evidence type="ECO:0000256" key="1">
    <source>
        <dbReference type="ARBA" id="ARBA00022723"/>
    </source>
</evidence>
<dbReference type="InterPro" id="IPR011025">
    <property type="entry name" value="GproteinA_insert"/>
</dbReference>